<evidence type="ECO:0000256" key="1">
    <source>
        <dbReference type="ARBA" id="ARBA00004571"/>
    </source>
</evidence>
<evidence type="ECO:0000256" key="3">
    <source>
        <dbReference type="ARBA" id="ARBA00022452"/>
    </source>
</evidence>
<evidence type="ECO:0000256" key="9">
    <source>
        <dbReference type="RuleBase" id="RU003357"/>
    </source>
</evidence>
<dbReference type="SUPFAM" id="SSF56935">
    <property type="entry name" value="Porins"/>
    <property type="match status" value="1"/>
</dbReference>
<dbReference type="NCBIfam" id="TIGR04057">
    <property type="entry name" value="SusC_RagA_signa"/>
    <property type="match status" value="1"/>
</dbReference>
<keyword evidence="2 8" id="KW-0813">Transport</keyword>
<dbReference type="InterPro" id="IPR023997">
    <property type="entry name" value="TonB-dep_OMP_SusC/RagA_CS"/>
</dbReference>
<feature type="signal peptide" evidence="10">
    <location>
        <begin position="1"/>
        <end position="19"/>
    </location>
</feature>
<dbReference type="Proteomes" id="UP000199437">
    <property type="component" value="Unassembled WGS sequence"/>
</dbReference>
<evidence type="ECO:0000259" key="11">
    <source>
        <dbReference type="Pfam" id="PF00593"/>
    </source>
</evidence>
<dbReference type="InterPro" id="IPR037066">
    <property type="entry name" value="Plug_dom_sf"/>
</dbReference>
<evidence type="ECO:0000256" key="2">
    <source>
        <dbReference type="ARBA" id="ARBA00022448"/>
    </source>
</evidence>
<accession>A0A1I0NCD0</accession>
<dbReference type="InterPro" id="IPR036942">
    <property type="entry name" value="Beta-barrel_TonB_sf"/>
</dbReference>
<keyword evidence="10" id="KW-0732">Signal</keyword>
<feature type="domain" description="TonB-dependent receptor plug" evidence="12">
    <location>
        <begin position="114"/>
        <end position="237"/>
    </location>
</feature>
<dbReference type="OrthoDB" id="9768177at2"/>
<dbReference type="Pfam" id="PF13715">
    <property type="entry name" value="CarbopepD_reg_2"/>
    <property type="match status" value="1"/>
</dbReference>
<dbReference type="EMBL" id="FOIR01000001">
    <property type="protein sequence ID" value="SEV98793.1"/>
    <property type="molecule type" value="Genomic_DNA"/>
</dbReference>
<dbReference type="SUPFAM" id="SSF49464">
    <property type="entry name" value="Carboxypeptidase regulatory domain-like"/>
    <property type="match status" value="1"/>
</dbReference>
<protein>
    <submittedName>
        <fullName evidence="13">TonB-linked outer membrane protein, SusC/RagA family</fullName>
    </submittedName>
</protein>
<comment type="subcellular location">
    <subcellularLocation>
        <location evidence="1 8">Cell outer membrane</location>
        <topology evidence="1 8">Multi-pass membrane protein</topology>
    </subcellularLocation>
</comment>
<dbReference type="InterPro" id="IPR039426">
    <property type="entry name" value="TonB-dep_rcpt-like"/>
</dbReference>
<dbReference type="Pfam" id="PF00593">
    <property type="entry name" value="TonB_dep_Rec_b-barrel"/>
    <property type="match status" value="1"/>
</dbReference>
<dbReference type="Gene3D" id="2.60.40.1120">
    <property type="entry name" value="Carboxypeptidase-like, regulatory domain"/>
    <property type="match status" value="1"/>
</dbReference>
<dbReference type="InterPro" id="IPR000531">
    <property type="entry name" value="Beta-barrel_TonB"/>
</dbReference>
<proteinExistence type="inferred from homology"/>
<organism evidence="13 14">
    <name type="scientific">Roseivirga pacifica</name>
    <dbReference type="NCBI Taxonomy" id="1267423"/>
    <lineage>
        <taxon>Bacteria</taxon>
        <taxon>Pseudomonadati</taxon>
        <taxon>Bacteroidota</taxon>
        <taxon>Cytophagia</taxon>
        <taxon>Cytophagales</taxon>
        <taxon>Roseivirgaceae</taxon>
        <taxon>Roseivirga</taxon>
    </lineage>
</organism>
<dbReference type="GO" id="GO:0009279">
    <property type="term" value="C:cell outer membrane"/>
    <property type="evidence" value="ECO:0007669"/>
    <property type="project" value="UniProtKB-SubCell"/>
</dbReference>
<name>A0A1I0NCD0_9BACT</name>
<dbReference type="STRING" id="1267423.SAMN05216290_1086"/>
<dbReference type="Pfam" id="PF07715">
    <property type="entry name" value="Plug"/>
    <property type="match status" value="1"/>
</dbReference>
<evidence type="ECO:0000259" key="12">
    <source>
        <dbReference type="Pfam" id="PF07715"/>
    </source>
</evidence>
<evidence type="ECO:0000256" key="6">
    <source>
        <dbReference type="ARBA" id="ARBA00023136"/>
    </source>
</evidence>
<keyword evidence="3 8" id="KW-1134">Transmembrane beta strand</keyword>
<evidence type="ECO:0000313" key="13">
    <source>
        <dbReference type="EMBL" id="SEV98793.1"/>
    </source>
</evidence>
<keyword evidence="4 8" id="KW-0812">Transmembrane</keyword>
<dbReference type="InterPro" id="IPR023996">
    <property type="entry name" value="TonB-dep_OMP_SusC/RagA"/>
</dbReference>
<dbReference type="AlphaFoldDB" id="A0A1I0NCD0"/>
<gene>
    <name evidence="13" type="ORF">SAMN05216290_1086</name>
</gene>
<comment type="similarity">
    <text evidence="8 9">Belongs to the TonB-dependent receptor family.</text>
</comment>
<dbReference type="InterPro" id="IPR008969">
    <property type="entry name" value="CarboxyPept-like_regulatory"/>
</dbReference>
<dbReference type="Gene3D" id="2.170.130.10">
    <property type="entry name" value="TonB-dependent receptor, plug domain"/>
    <property type="match status" value="1"/>
</dbReference>
<feature type="chain" id="PRO_5011709641" evidence="10">
    <location>
        <begin position="20"/>
        <end position="1046"/>
    </location>
</feature>
<dbReference type="NCBIfam" id="TIGR04056">
    <property type="entry name" value="OMP_RagA_SusC"/>
    <property type="match status" value="1"/>
</dbReference>
<dbReference type="Gene3D" id="2.40.170.20">
    <property type="entry name" value="TonB-dependent receptor, beta-barrel domain"/>
    <property type="match status" value="1"/>
</dbReference>
<reference evidence="14" key="1">
    <citation type="submission" date="2016-10" db="EMBL/GenBank/DDBJ databases">
        <authorList>
            <person name="Varghese N."/>
            <person name="Submissions S."/>
        </authorList>
    </citation>
    <scope>NUCLEOTIDE SEQUENCE [LARGE SCALE GENOMIC DNA]</scope>
    <source>
        <strain evidence="14">CGMCC 1.12402</strain>
    </source>
</reference>
<evidence type="ECO:0000313" key="14">
    <source>
        <dbReference type="Proteomes" id="UP000199437"/>
    </source>
</evidence>
<evidence type="ECO:0000256" key="7">
    <source>
        <dbReference type="ARBA" id="ARBA00023237"/>
    </source>
</evidence>
<evidence type="ECO:0000256" key="8">
    <source>
        <dbReference type="PROSITE-ProRule" id="PRU01360"/>
    </source>
</evidence>
<dbReference type="PROSITE" id="PS52016">
    <property type="entry name" value="TONB_DEPENDENT_REC_3"/>
    <property type="match status" value="1"/>
</dbReference>
<keyword evidence="5 9" id="KW-0798">TonB box</keyword>
<keyword evidence="14" id="KW-1185">Reference proteome</keyword>
<feature type="domain" description="TonB-dependent receptor-like beta-barrel" evidence="11">
    <location>
        <begin position="447"/>
        <end position="800"/>
    </location>
</feature>
<keyword evidence="7 8" id="KW-0998">Cell outer membrane</keyword>
<evidence type="ECO:0000256" key="4">
    <source>
        <dbReference type="ARBA" id="ARBA00022692"/>
    </source>
</evidence>
<evidence type="ECO:0000256" key="5">
    <source>
        <dbReference type="ARBA" id="ARBA00023077"/>
    </source>
</evidence>
<dbReference type="GeneID" id="99985820"/>
<keyword evidence="6 8" id="KW-0472">Membrane</keyword>
<evidence type="ECO:0000256" key="10">
    <source>
        <dbReference type="SAM" id="SignalP"/>
    </source>
</evidence>
<dbReference type="InterPro" id="IPR012910">
    <property type="entry name" value="Plug_dom"/>
</dbReference>
<dbReference type="RefSeq" id="WP_090257494.1">
    <property type="nucleotide sequence ID" value="NZ_FOIR01000001.1"/>
</dbReference>
<sequence>MNRVLLTVVLSVLVVFAQAQERAVSGTVTDETGLGLPGVNVLIKGTTQGVPTNADGTYRISVPGPDAVLIFRFLGYTTQEITVGSQSTINVEMQPDIADAGEVVVTALGITRDKRSLGYSVQEVSGDDVNRVKTDNIVSSLSGKIAGVQITNGSGPGSSSRVVIRGVNSISGNNQPLFVVDGTPIDNSNFNAGGNGGGGVDYGNAAADINPDDVESVTVLKGASAAALYGSRAANGVILITTKKGTKRKGIGVTYSTSVTFNDPLILPEYQNEYGGGYKQTFDTYEGEPVVNYAADESWGPRMDGQMVRQWYSWYPDDPDFGKLTPFVPHENNIRDFYETGVTTNNNVSLAGGNDASRYRLSMTNYTSTSVIPENKLAKNTISLNASTNLTEKFTASTNFSYINLKNDNIPGNGYGSGAGNVVTSFNQWFQRQLDMDKLKNYQTADGVDRTWNIKSPTDLDPLYWENPYYVLNNSTNDMARERVFGNISLRYQITPGLSVQGWARTDFYTDRREQSIASGSIPQDAYSESVRQFRENNYELLVQYQKVFDNELDLSINAGANSRQSKYNSNGASTVGGLNVPNFFNINASIDRPSITDYESNQEVNSVYGSASLGYKGTYFLEASLRNDWSSTLPADNNSFLYPSVTGSVVLSELINLDVLSFAKVRGSWSQVGNDTSPYQLQLTFDGQNNYGSFPAYSTPNTINNPNLKPETITSQEVGIEFSLLDSRVGADFTYYHVSATDQILPLDIASTTGYNSTIVNAGEMVNKGIEVSLRGTPVRSENGLTWDVNFNWARNRNEVIELAEGQTNYLIASWGPSINAKIGEPYGTFVTDGFVYNDNGDKVVTDDGYFERATNQTYGSYLPNWTGGFTNSFSYKGFNLSAHIDFQDGGTLYSVSNRYGTYSGMFQTTVGTNAKGNPIRDDVSAGGGVLADGVKSDGSPNDVYVDAQEYFKHLSSRREYYLYDASFIKLREVRLSYSLPQSMLSTLPLNGVDIALIGRNLAILHKNVPNVDPESAYGSGNTQGFENGQHPSTRSIGFNLTFRF</sequence>